<dbReference type="InterPro" id="IPR013766">
    <property type="entry name" value="Thioredoxin_domain"/>
</dbReference>
<protein>
    <recommendedName>
        <fullName evidence="2">Thioredoxin domain-containing protein</fullName>
    </recommendedName>
</protein>
<name>A0A317C9R9_9GAMM</name>
<dbReference type="PROSITE" id="PS51352">
    <property type="entry name" value="THIOREDOXIN_2"/>
    <property type="match status" value="1"/>
</dbReference>
<dbReference type="OrthoDB" id="9791630at2"/>
<comment type="caution">
    <text evidence="3">The sequence shown here is derived from an EMBL/GenBank/DDBJ whole genome shotgun (WGS) entry which is preliminary data.</text>
</comment>
<dbReference type="PANTHER" id="PTHR15337:SF11">
    <property type="entry name" value="THIOREDOXIN DOMAIN-CONTAINING PROTEIN"/>
    <property type="match status" value="1"/>
</dbReference>
<sequence>MRLQRTILQQSLYFLWLTALLLLITPLSAHESRPTVAILQFSDTGTLDIELTGNIEAIIAGIGPDHDPSEFAKAAQYTVLRKLSADDLSKRFDAFTETFLSGTQLLADGKPLTLTVTDTNIPEGTPDKARDSVIQLTTTVPENAKTLSWQWHKDFGIAALRLHSPEQKDVYNAYLEPAVKSEGFDLAKLIPEKPKMGQYLGAKPTEYPDWFKDSFLEFKDDVAEAAEEGKRLAIIFHQDNCPYCNLLVERNLSQHDIQQQMKDKLDVISINMWGARELVSVGGKTYTESEFSAALRVQYTPTILFFNEAGKLALRLNGYLQPPEFKRALDYVTGKHETKQSYAAYIAENRVESANEELNKQAFFEAVAKDKPIDLDLPETGYDKPLAIFFEQTSCPNCDVLHNNVLTDADTKAIIEQFRNVQLDMWSDTAITTPQGEQTTAKKWAEKLGINYAPSIVLFDKQGEEVIRIEAMFKSFHTQSVFDYVLSEGYKTQPSFQRYITHRADVIRETGKDVDLWK</sequence>
<dbReference type="InterPro" id="IPR012336">
    <property type="entry name" value="Thioredoxin-like_fold"/>
</dbReference>
<dbReference type="SUPFAM" id="SSF52833">
    <property type="entry name" value="Thioredoxin-like"/>
    <property type="match status" value="2"/>
</dbReference>
<evidence type="ECO:0000259" key="2">
    <source>
        <dbReference type="PROSITE" id="PS51352"/>
    </source>
</evidence>
<accession>A0A317C9R9</accession>
<evidence type="ECO:0000313" key="4">
    <source>
        <dbReference type="Proteomes" id="UP000245539"/>
    </source>
</evidence>
<reference evidence="3 4" key="1">
    <citation type="submission" date="2018-05" db="EMBL/GenBank/DDBJ databases">
        <title>Leucothrix arctica sp. nov., isolated from Arctic seawater.</title>
        <authorList>
            <person name="Choi A."/>
            <person name="Baek K."/>
        </authorList>
    </citation>
    <scope>NUCLEOTIDE SEQUENCE [LARGE SCALE GENOMIC DNA]</scope>
    <source>
        <strain evidence="3 4">JCM 18388</strain>
    </source>
</reference>
<dbReference type="Gene3D" id="3.40.30.10">
    <property type="entry name" value="Glutaredoxin"/>
    <property type="match status" value="2"/>
</dbReference>
<dbReference type="InterPro" id="IPR051099">
    <property type="entry name" value="AGR/TXD"/>
</dbReference>
<dbReference type="AlphaFoldDB" id="A0A317C9R9"/>
<dbReference type="EMBL" id="QGKM01000046">
    <property type="protein sequence ID" value="PWQ95445.1"/>
    <property type="molecule type" value="Genomic_DNA"/>
</dbReference>
<organism evidence="3 4">
    <name type="scientific">Leucothrix pacifica</name>
    <dbReference type="NCBI Taxonomy" id="1247513"/>
    <lineage>
        <taxon>Bacteria</taxon>
        <taxon>Pseudomonadati</taxon>
        <taxon>Pseudomonadota</taxon>
        <taxon>Gammaproteobacteria</taxon>
        <taxon>Thiotrichales</taxon>
        <taxon>Thiotrichaceae</taxon>
        <taxon>Leucothrix</taxon>
    </lineage>
</organism>
<keyword evidence="4" id="KW-1185">Reference proteome</keyword>
<feature type="domain" description="Thioredoxin" evidence="2">
    <location>
        <begin position="175"/>
        <end position="334"/>
    </location>
</feature>
<dbReference type="Pfam" id="PF13098">
    <property type="entry name" value="Thioredoxin_2"/>
    <property type="match status" value="2"/>
</dbReference>
<dbReference type="Proteomes" id="UP000245539">
    <property type="component" value="Unassembled WGS sequence"/>
</dbReference>
<dbReference type="InterPro" id="IPR036249">
    <property type="entry name" value="Thioredoxin-like_sf"/>
</dbReference>
<dbReference type="RefSeq" id="WP_109838535.1">
    <property type="nucleotide sequence ID" value="NZ_QGKM01000046.1"/>
</dbReference>
<gene>
    <name evidence="3" type="ORF">DKW60_15330</name>
</gene>
<dbReference type="PANTHER" id="PTHR15337">
    <property type="entry name" value="ANTERIOR GRADIENT PROTEIN-RELATED"/>
    <property type="match status" value="1"/>
</dbReference>
<evidence type="ECO:0000256" key="1">
    <source>
        <dbReference type="ARBA" id="ARBA00022729"/>
    </source>
</evidence>
<keyword evidence="1" id="KW-0732">Signal</keyword>
<proteinExistence type="predicted"/>
<evidence type="ECO:0000313" key="3">
    <source>
        <dbReference type="EMBL" id="PWQ95445.1"/>
    </source>
</evidence>